<organism evidence="1 2">
    <name type="scientific">Novosphingobium hassiacum</name>
    <dbReference type="NCBI Taxonomy" id="173676"/>
    <lineage>
        <taxon>Bacteria</taxon>
        <taxon>Pseudomonadati</taxon>
        <taxon>Pseudomonadota</taxon>
        <taxon>Alphaproteobacteria</taxon>
        <taxon>Sphingomonadales</taxon>
        <taxon>Sphingomonadaceae</taxon>
        <taxon>Novosphingobium</taxon>
    </lineage>
</organism>
<dbReference type="Pfam" id="PF24178">
    <property type="entry name" value="Subterisin"/>
    <property type="match status" value="1"/>
</dbReference>
<evidence type="ECO:0000313" key="2">
    <source>
        <dbReference type="Proteomes" id="UP000562395"/>
    </source>
</evidence>
<dbReference type="EMBL" id="JACICY010000004">
    <property type="protein sequence ID" value="MBB3860876.1"/>
    <property type="molecule type" value="Genomic_DNA"/>
</dbReference>
<accession>A0A7W5ZWQ9</accession>
<dbReference type="RefSeq" id="WP_183613127.1">
    <property type="nucleotide sequence ID" value="NZ_JACICY010000004.1"/>
</dbReference>
<dbReference type="InterPro" id="IPR049805">
    <property type="entry name" value="Lasso_benenodin"/>
</dbReference>
<keyword evidence="2" id="KW-1185">Reference proteome</keyword>
<evidence type="ECO:0000313" key="1">
    <source>
        <dbReference type="EMBL" id="MBB3860876.1"/>
    </source>
</evidence>
<dbReference type="NCBIfam" id="NF033522">
    <property type="entry name" value="lasso_benenodin"/>
    <property type="match status" value="1"/>
</dbReference>
<dbReference type="Proteomes" id="UP000562395">
    <property type="component" value="Unassembled WGS sequence"/>
</dbReference>
<gene>
    <name evidence="1" type="ORF">GGQ88_002145</name>
</gene>
<evidence type="ECO:0008006" key="3">
    <source>
        <dbReference type="Google" id="ProtNLM"/>
    </source>
</evidence>
<dbReference type="AlphaFoldDB" id="A0A7W5ZWQ9"/>
<sequence length="45" mass="4905">MNKDEHVEQPVIELGEASQVTRGQAIIELDVNGGQLRFGLGIVED</sequence>
<proteinExistence type="predicted"/>
<name>A0A7W5ZWQ9_9SPHN</name>
<comment type="caution">
    <text evidence="1">The sequence shown here is derived from an EMBL/GenBank/DDBJ whole genome shotgun (WGS) entry which is preliminary data.</text>
</comment>
<protein>
    <recommendedName>
        <fullName evidence="3">Benenodin family lasso peptide</fullName>
    </recommendedName>
</protein>
<reference evidence="1 2" key="1">
    <citation type="submission" date="2020-08" db="EMBL/GenBank/DDBJ databases">
        <title>Genomic Encyclopedia of Type Strains, Phase IV (KMG-IV): sequencing the most valuable type-strain genomes for metagenomic binning, comparative biology and taxonomic classification.</title>
        <authorList>
            <person name="Goeker M."/>
        </authorList>
    </citation>
    <scope>NUCLEOTIDE SEQUENCE [LARGE SCALE GENOMIC DNA]</scope>
    <source>
        <strain evidence="1 2">DSM 14552</strain>
    </source>
</reference>